<dbReference type="InterPro" id="IPR012910">
    <property type="entry name" value="Plug_dom"/>
</dbReference>
<dbReference type="FunFam" id="2.170.130.10:FF:000008">
    <property type="entry name" value="SusC/RagA family TonB-linked outer membrane protein"/>
    <property type="match status" value="1"/>
</dbReference>
<dbReference type="InterPro" id="IPR039426">
    <property type="entry name" value="TonB-dep_rcpt-like"/>
</dbReference>
<dbReference type="InterPro" id="IPR037066">
    <property type="entry name" value="Plug_dom_sf"/>
</dbReference>
<dbReference type="AlphaFoldDB" id="A0A2K8YX83"/>
<keyword evidence="4 7" id="KW-0812">Transmembrane</keyword>
<keyword evidence="2 7" id="KW-0813">Transport</keyword>
<accession>A0A2K8YX83</accession>
<keyword evidence="5 7" id="KW-0472">Membrane</keyword>
<dbReference type="PROSITE" id="PS52016">
    <property type="entry name" value="TONB_DEPENDENT_REC_3"/>
    <property type="match status" value="1"/>
</dbReference>
<evidence type="ECO:0000313" key="9">
    <source>
        <dbReference type="EMBL" id="AUD02241.1"/>
    </source>
</evidence>
<evidence type="ECO:0000256" key="4">
    <source>
        <dbReference type="ARBA" id="ARBA00022692"/>
    </source>
</evidence>
<dbReference type="Gene3D" id="2.60.40.1120">
    <property type="entry name" value="Carboxypeptidase-like, regulatory domain"/>
    <property type="match status" value="1"/>
</dbReference>
<dbReference type="Gene3D" id="2.170.130.10">
    <property type="entry name" value="TonB-dependent receptor, plug domain"/>
    <property type="match status" value="1"/>
</dbReference>
<dbReference type="OrthoDB" id="9768177at2"/>
<dbReference type="Pfam" id="PF13715">
    <property type="entry name" value="CarbopepD_reg_2"/>
    <property type="match status" value="1"/>
</dbReference>
<evidence type="ECO:0000256" key="7">
    <source>
        <dbReference type="PROSITE-ProRule" id="PRU01360"/>
    </source>
</evidence>
<dbReference type="NCBIfam" id="TIGR04057">
    <property type="entry name" value="SusC_RagA_signa"/>
    <property type="match status" value="1"/>
</dbReference>
<dbReference type="InterPro" id="IPR023996">
    <property type="entry name" value="TonB-dep_OMP_SusC/RagA"/>
</dbReference>
<comment type="subcellular location">
    <subcellularLocation>
        <location evidence="1 7">Cell outer membrane</location>
        <topology evidence="1 7">Multi-pass membrane protein</topology>
    </subcellularLocation>
</comment>
<feature type="domain" description="TonB-dependent receptor plug" evidence="8">
    <location>
        <begin position="123"/>
        <end position="238"/>
    </location>
</feature>
<dbReference type="Proteomes" id="UP000232883">
    <property type="component" value="Chromosome"/>
</dbReference>
<gene>
    <name evidence="9" type="ORF">CWM47_10640</name>
</gene>
<dbReference type="SUPFAM" id="SSF56935">
    <property type="entry name" value="Porins"/>
    <property type="match status" value="1"/>
</dbReference>
<keyword evidence="10" id="KW-1185">Reference proteome</keyword>
<evidence type="ECO:0000256" key="2">
    <source>
        <dbReference type="ARBA" id="ARBA00022448"/>
    </source>
</evidence>
<dbReference type="GO" id="GO:0009279">
    <property type="term" value="C:cell outer membrane"/>
    <property type="evidence" value="ECO:0007669"/>
    <property type="project" value="UniProtKB-SubCell"/>
</dbReference>
<dbReference type="InterPro" id="IPR023997">
    <property type="entry name" value="TonB-dep_OMP_SusC/RagA_CS"/>
</dbReference>
<comment type="similarity">
    <text evidence="7">Belongs to the TonB-dependent receptor family.</text>
</comment>
<evidence type="ECO:0000256" key="6">
    <source>
        <dbReference type="ARBA" id="ARBA00023237"/>
    </source>
</evidence>
<dbReference type="NCBIfam" id="TIGR04056">
    <property type="entry name" value="OMP_RagA_SusC"/>
    <property type="match status" value="1"/>
</dbReference>
<dbReference type="InterPro" id="IPR036942">
    <property type="entry name" value="Beta-barrel_TonB_sf"/>
</dbReference>
<dbReference type="EMBL" id="CP025096">
    <property type="protein sequence ID" value="AUD02241.1"/>
    <property type="molecule type" value="Genomic_DNA"/>
</dbReference>
<evidence type="ECO:0000256" key="1">
    <source>
        <dbReference type="ARBA" id="ARBA00004571"/>
    </source>
</evidence>
<name>A0A2K8YX83_9BACT</name>
<sequence>MKSILYLRTTVGLMSLMLLSLIGLAQSPRITTITGRVTDSGTNEGLPGANVVVKGAQQGTTTNANGQYSLTVSDGNATLTFSSIGYVTQEVALSNRSTIDIALKADDRSLNEVVVVGYGTQRKIETTGSIASIKAADLVQTPVVNVAQGIQARVAGVQIVQNSGAPGGNVSVRIRGTNSINGTSEPLYIVDGIQISNGGGLTDISPLSTINPNDIESVEVLKDASATAIYGSRAANGVVLITTKRGKSGKTSVSYESYYGVQKVSKTIPVLNAAQFAQLENEAFKNNYYPDPASLGQGVNWQSLVFRQAPIQNHQLTINGGSEKTQLALSLNYFNQEGVIINSGFERYSLRLNVDHRVSDRIKIGTSILGSYSINKGVPYGTTSLGDGDFITSSIIGSALGAPPNLQPYRADGSLFPFGEQANGQYREVTNPLGLAAIKNQIGIQRTLANLYGEVNLAQGLTYRASFNVDIQNSLRNTYSPRAIVNAADLNDNSGSGAKINANSLVLLHESILTYTRTIAQHHTLKFTGVFGTQSNLANGNTINATGFPNDATENEALQLALTRTVSSSRTKERLDSYLGRLNYGFKDKYFLDLTARADGSSKFGANHKYGFFPAVSAAWRIIEEPFLKSVGWLSDLKLRASYGLTGNAGGINPYQSLATVSSSGSDYQFNHVYLTGINPSGIANPDLRWEKSTQANIGLDISLLNNRLSFVVDAYSKKTRDLLYIKTLPLSSGYGSITGNFASLENKGIELATNARILQGPLRWDVSANATINRNKVLDLDGGTTQERFVTTYSILSVGQPLGLFKTYVFDGINQTGETILPGYDGRLGGHKVKDLNGDGTISAADQTVTGNPNPKFIFGFSTNLAYKNFDLSGFFSGSQGNDIFNQARFAFETPLGQRNLYAGVVNRWSPTNPSQEYASAALSSRLPVSNRFVEDGSYLRCKNVTLGYTLPRIKGIQRIRVYASGNNLFTLTNYTGFDPEVNTYGGSNTVIGVDNLVYPPARSFLGGLQVTF</sequence>
<dbReference type="InterPro" id="IPR008969">
    <property type="entry name" value="CarboxyPept-like_regulatory"/>
</dbReference>
<protein>
    <submittedName>
        <fullName evidence="9">SusC/RagA family TonB-linked outer membrane protein</fullName>
    </submittedName>
</protein>
<dbReference type="KEGG" id="spir:CWM47_10640"/>
<dbReference type="SUPFAM" id="SSF49464">
    <property type="entry name" value="Carboxypeptidase regulatory domain-like"/>
    <property type="match status" value="1"/>
</dbReference>
<organism evidence="9 10">
    <name type="scientific">Spirosoma pollinicola</name>
    <dbReference type="NCBI Taxonomy" id="2057025"/>
    <lineage>
        <taxon>Bacteria</taxon>
        <taxon>Pseudomonadati</taxon>
        <taxon>Bacteroidota</taxon>
        <taxon>Cytophagia</taxon>
        <taxon>Cytophagales</taxon>
        <taxon>Cytophagaceae</taxon>
        <taxon>Spirosoma</taxon>
    </lineage>
</organism>
<evidence type="ECO:0000313" key="10">
    <source>
        <dbReference type="Proteomes" id="UP000232883"/>
    </source>
</evidence>
<reference evidence="9 10" key="1">
    <citation type="submission" date="2017-11" db="EMBL/GenBank/DDBJ databases">
        <title>Taxonomic description and genome sequences of Spirosoma HA7 sp. nov., isolated from pollen microhabitat of Corylus avellana.</title>
        <authorList>
            <person name="Ambika Manirajan B."/>
            <person name="Suarez C."/>
            <person name="Ratering S."/>
            <person name="Geissler-Plaum R."/>
            <person name="Cardinale M."/>
            <person name="Sylvia S."/>
        </authorList>
    </citation>
    <scope>NUCLEOTIDE SEQUENCE [LARGE SCALE GENOMIC DNA]</scope>
    <source>
        <strain evidence="9 10">HA7</strain>
    </source>
</reference>
<evidence type="ECO:0000259" key="8">
    <source>
        <dbReference type="Pfam" id="PF07715"/>
    </source>
</evidence>
<dbReference type="Pfam" id="PF07715">
    <property type="entry name" value="Plug"/>
    <property type="match status" value="1"/>
</dbReference>
<evidence type="ECO:0000256" key="5">
    <source>
        <dbReference type="ARBA" id="ARBA00023136"/>
    </source>
</evidence>
<proteinExistence type="inferred from homology"/>
<evidence type="ECO:0000256" key="3">
    <source>
        <dbReference type="ARBA" id="ARBA00022452"/>
    </source>
</evidence>
<keyword evidence="3 7" id="KW-1134">Transmembrane beta strand</keyword>
<dbReference type="Gene3D" id="2.40.170.20">
    <property type="entry name" value="TonB-dependent receptor, beta-barrel domain"/>
    <property type="match status" value="1"/>
</dbReference>
<keyword evidence="6 7" id="KW-0998">Cell outer membrane</keyword>